<evidence type="ECO:0000313" key="2">
    <source>
        <dbReference type="Proteomes" id="UP000448292"/>
    </source>
</evidence>
<keyword evidence="2" id="KW-1185">Reference proteome</keyword>
<name>A0A7M3MC62_9BACT</name>
<proteinExistence type="predicted"/>
<dbReference type="AlphaFoldDB" id="A0A7M3MC62"/>
<dbReference type="EMBL" id="QMIE01000016">
    <property type="protein sequence ID" value="TVM15516.1"/>
    <property type="molecule type" value="Genomic_DNA"/>
</dbReference>
<sequence>MRSVDVEESFRFAAVFIRRAVRIGCSMGVVSDGFSMRVRRSMLIKQCAVFDAPCGVNLMFVRLRLNDDVPQQQKDEREEEQFLPEVCAPPLQL</sequence>
<protein>
    <submittedName>
        <fullName evidence="1">Uncharacterized protein</fullName>
    </submittedName>
</protein>
<reference evidence="1 2" key="1">
    <citation type="submission" date="2018-06" db="EMBL/GenBank/DDBJ databases">
        <title>Complete genome of Desulfovibrio indonesiensis P37SLT.</title>
        <authorList>
            <person name="Crispim J.S."/>
            <person name="Vidigal P.M.P."/>
            <person name="Silva L.C.F."/>
            <person name="Laguardia C.N."/>
            <person name="Araujo L.C."/>
            <person name="Dias R.S."/>
            <person name="Sousa M.P."/>
            <person name="Paula S.O."/>
            <person name="Silva C."/>
        </authorList>
    </citation>
    <scope>NUCLEOTIDE SEQUENCE [LARGE SCALE GENOMIC DNA]</scope>
    <source>
        <strain evidence="1 2">P37SLT</strain>
    </source>
</reference>
<organism evidence="1 2">
    <name type="scientific">Oceanidesulfovibrio indonesiensis</name>
    <dbReference type="NCBI Taxonomy" id="54767"/>
    <lineage>
        <taxon>Bacteria</taxon>
        <taxon>Pseudomonadati</taxon>
        <taxon>Thermodesulfobacteriota</taxon>
        <taxon>Desulfovibrionia</taxon>
        <taxon>Desulfovibrionales</taxon>
        <taxon>Desulfovibrionaceae</taxon>
        <taxon>Oceanidesulfovibrio</taxon>
    </lineage>
</organism>
<accession>A0A7M3MC62</accession>
<dbReference type="Proteomes" id="UP000448292">
    <property type="component" value="Unassembled WGS sequence"/>
</dbReference>
<evidence type="ECO:0000313" key="1">
    <source>
        <dbReference type="EMBL" id="TVM15516.1"/>
    </source>
</evidence>
<comment type="caution">
    <text evidence="1">The sequence shown here is derived from an EMBL/GenBank/DDBJ whole genome shotgun (WGS) entry which is preliminary data.</text>
</comment>
<gene>
    <name evidence="1" type="ORF">DPQ33_15040</name>
</gene>